<dbReference type="PROSITE" id="PS00352">
    <property type="entry name" value="CSD_1"/>
    <property type="match status" value="1"/>
</dbReference>
<dbReference type="PROSITE" id="PS51857">
    <property type="entry name" value="CSD_2"/>
    <property type="match status" value="1"/>
</dbReference>
<keyword evidence="3" id="KW-0238">DNA-binding</keyword>
<dbReference type="PANTHER" id="PTHR46565:SF20">
    <property type="entry name" value="COLD SHOCK DOMAIN-CONTAINING PROTEIN 4"/>
    <property type="match status" value="1"/>
</dbReference>
<dbReference type="PANTHER" id="PTHR46565">
    <property type="entry name" value="COLD SHOCK DOMAIN PROTEIN 2"/>
    <property type="match status" value="1"/>
</dbReference>
<organism evidence="3 4">
    <name type="scientific">Tangfeifania diversioriginum</name>
    <dbReference type="NCBI Taxonomy" id="1168035"/>
    <lineage>
        <taxon>Bacteria</taxon>
        <taxon>Pseudomonadati</taxon>
        <taxon>Bacteroidota</taxon>
        <taxon>Bacteroidia</taxon>
        <taxon>Marinilabiliales</taxon>
        <taxon>Prolixibacteraceae</taxon>
        <taxon>Tangfeifania</taxon>
    </lineage>
</organism>
<dbReference type="SMART" id="SM00357">
    <property type="entry name" value="CSP"/>
    <property type="match status" value="1"/>
</dbReference>
<dbReference type="STRING" id="1168035.SAMN05444280_14121"/>
<keyword evidence="4" id="KW-1185">Reference proteome</keyword>
<accession>A0A1M6NC08</accession>
<protein>
    <submittedName>
        <fullName evidence="3">Cold-shock DNA-binding protein family</fullName>
    </submittedName>
</protein>
<dbReference type="Gene3D" id="2.40.50.140">
    <property type="entry name" value="Nucleic acid-binding proteins"/>
    <property type="match status" value="1"/>
</dbReference>
<evidence type="ECO:0000259" key="2">
    <source>
        <dbReference type="PROSITE" id="PS51857"/>
    </source>
</evidence>
<evidence type="ECO:0000256" key="1">
    <source>
        <dbReference type="RuleBase" id="RU000408"/>
    </source>
</evidence>
<dbReference type="SUPFAM" id="SSF50249">
    <property type="entry name" value="Nucleic acid-binding proteins"/>
    <property type="match status" value="1"/>
</dbReference>
<dbReference type="InterPro" id="IPR002059">
    <property type="entry name" value="CSP_DNA-bd"/>
</dbReference>
<dbReference type="GO" id="GO:0003677">
    <property type="term" value="F:DNA binding"/>
    <property type="evidence" value="ECO:0007669"/>
    <property type="project" value="UniProtKB-KW"/>
</dbReference>
<dbReference type="CDD" id="cd04458">
    <property type="entry name" value="CSP_CDS"/>
    <property type="match status" value="1"/>
</dbReference>
<dbReference type="InterPro" id="IPR019844">
    <property type="entry name" value="CSD_CS"/>
</dbReference>
<evidence type="ECO:0000313" key="3">
    <source>
        <dbReference type="EMBL" id="SHJ93278.1"/>
    </source>
</evidence>
<gene>
    <name evidence="3" type="ORF">SAMN05444280_14121</name>
</gene>
<dbReference type="PRINTS" id="PR00050">
    <property type="entry name" value="COLDSHOCK"/>
</dbReference>
<dbReference type="Pfam" id="PF00313">
    <property type="entry name" value="CSD"/>
    <property type="match status" value="1"/>
</dbReference>
<reference evidence="3 4" key="1">
    <citation type="submission" date="2016-11" db="EMBL/GenBank/DDBJ databases">
        <authorList>
            <person name="Jaros S."/>
            <person name="Januszkiewicz K."/>
            <person name="Wedrychowicz H."/>
        </authorList>
    </citation>
    <scope>NUCLEOTIDE SEQUENCE [LARGE SCALE GENOMIC DNA]</scope>
    <source>
        <strain evidence="3 4">DSM 27063</strain>
    </source>
</reference>
<comment type="subcellular location">
    <subcellularLocation>
        <location evidence="1">Cytoplasm</location>
    </subcellularLocation>
</comment>
<feature type="domain" description="CSD" evidence="2">
    <location>
        <begin position="21"/>
        <end position="84"/>
    </location>
</feature>
<proteinExistence type="predicted"/>
<dbReference type="GO" id="GO:0005829">
    <property type="term" value="C:cytosol"/>
    <property type="evidence" value="ECO:0007669"/>
    <property type="project" value="UniProtKB-ARBA"/>
</dbReference>
<dbReference type="AlphaFoldDB" id="A0A1M6NC08"/>
<dbReference type="InterPro" id="IPR011129">
    <property type="entry name" value="CSD"/>
</dbReference>
<dbReference type="EMBL" id="FQZE01000041">
    <property type="protein sequence ID" value="SHJ93278.1"/>
    <property type="molecule type" value="Genomic_DNA"/>
</dbReference>
<dbReference type="InterPro" id="IPR012340">
    <property type="entry name" value="NA-bd_OB-fold"/>
</dbReference>
<evidence type="ECO:0000313" key="4">
    <source>
        <dbReference type="Proteomes" id="UP000184050"/>
    </source>
</evidence>
<name>A0A1M6NC08_9BACT</name>
<sequence>MEATAEAVVDLTAEVVIKGGLMEGKVKWYDAVKGYGFIHTDDDKDVFVHRSGIKDAQFGLETDQAVQFEVKESDRGPVAFDVEVI</sequence>
<dbReference type="Proteomes" id="UP000184050">
    <property type="component" value="Unassembled WGS sequence"/>
</dbReference>